<dbReference type="InterPro" id="IPR036397">
    <property type="entry name" value="RNaseH_sf"/>
</dbReference>
<dbReference type="InterPro" id="IPR040676">
    <property type="entry name" value="DUF5641"/>
</dbReference>
<protein>
    <submittedName>
        <fullName evidence="5">Integrase_H2C2 domain-containing protein</fullName>
    </submittedName>
</protein>
<evidence type="ECO:0000256" key="1">
    <source>
        <dbReference type="SAM" id="MobiDB-lite"/>
    </source>
</evidence>
<dbReference type="PANTHER" id="PTHR47331:SF1">
    <property type="entry name" value="GAG-LIKE PROTEIN"/>
    <property type="match status" value="1"/>
</dbReference>
<name>A0A183FN61_HELPZ</name>
<sequence length="446" mass="51484">LKSFPEDVNSIGGKAITASRSAIIRNHQAAHITPHYRKSVENTLRFLKDNDGIWRSKGRIGNSSLNSDAKSPIFISPKTPLATLIINEAHGEYHQGIEHTMSTIRMKYWIPRLRQQVRHTIKACVKCRRFNSLPYEYSETTDLPHRRVLQTRTFQHFGLDFFDLPLIKEDDKDLKTYGCIFTCTVTRLNHLELVKSMAVEDFLNALRRFIARREVEACLNSRPLTYQGAEQNDYSSIRPIDFIQRDMDVILPHNFGAEDSAENPEYALPERLTALKTRKDAERAPKSSCKYTERFRNIWQNHYLTSLRETHTKYVSTKRHHSLISKAGSVVLINDPVLPRNDWKMARITGTRLSSDGKIREVELITATKRKIKRPFNLITPLEIIDDTESLENANKNGSEDENTTTVEQRRPYNLRPRRPISYADDSAATLFERQLHFRESGSSST</sequence>
<feature type="domain" description="DUF5641" evidence="3">
    <location>
        <begin position="290"/>
        <end position="381"/>
    </location>
</feature>
<dbReference type="AlphaFoldDB" id="A0A183FN61"/>
<dbReference type="GO" id="GO:0003676">
    <property type="term" value="F:nucleic acid binding"/>
    <property type="evidence" value="ECO:0007669"/>
    <property type="project" value="InterPro"/>
</dbReference>
<dbReference type="Gene3D" id="1.10.340.70">
    <property type="match status" value="1"/>
</dbReference>
<dbReference type="InterPro" id="IPR041588">
    <property type="entry name" value="Integrase_H2C2"/>
</dbReference>
<feature type="domain" description="Integrase zinc-binding" evidence="2">
    <location>
        <begin position="80"/>
        <end position="132"/>
    </location>
</feature>
<organism evidence="4 5">
    <name type="scientific">Heligmosomoides polygyrus</name>
    <name type="common">Parasitic roundworm</name>
    <dbReference type="NCBI Taxonomy" id="6339"/>
    <lineage>
        <taxon>Eukaryota</taxon>
        <taxon>Metazoa</taxon>
        <taxon>Ecdysozoa</taxon>
        <taxon>Nematoda</taxon>
        <taxon>Chromadorea</taxon>
        <taxon>Rhabditida</taxon>
        <taxon>Rhabditina</taxon>
        <taxon>Rhabditomorpha</taxon>
        <taxon>Strongyloidea</taxon>
        <taxon>Heligmosomidae</taxon>
        <taxon>Heligmosomoides</taxon>
    </lineage>
</organism>
<accession>A0A183FN61</accession>
<dbReference type="WBParaSite" id="HPBE_0000889801-mRNA-1">
    <property type="protein sequence ID" value="HPBE_0000889801-mRNA-1"/>
    <property type="gene ID" value="HPBE_0000889801"/>
</dbReference>
<reference evidence="5" key="1">
    <citation type="submission" date="2019-09" db="UniProtKB">
        <authorList>
            <consortium name="WormBaseParasite"/>
        </authorList>
    </citation>
    <scope>IDENTIFICATION</scope>
</reference>
<evidence type="ECO:0000313" key="4">
    <source>
        <dbReference type="Proteomes" id="UP000050761"/>
    </source>
</evidence>
<dbReference type="PANTHER" id="PTHR47331">
    <property type="entry name" value="PHD-TYPE DOMAIN-CONTAINING PROTEIN"/>
    <property type="match status" value="1"/>
</dbReference>
<dbReference type="Gene3D" id="3.30.420.10">
    <property type="entry name" value="Ribonuclease H-like superfamily/Ribonuclease H"/>
    <property type="match status" value="1"/>
</dbReference>
<evidence type="ECO:0000313" key="5">
    <source>
        <dbReference type="WBParaSite" id="HPBE_0000889801-mRNA-1"/>
    </source>
</evidence>
<keyword evidence="4" id="KW-1185">Reference proteome</keyword>
<evidence type="ECO:0000259" key="2">
    <source>
        <dbReference type="Pfam" id="PF17921"/>
    </source>
</evidence>
<evidence type="ECO:0000259" key="3">
    <source>
        <dbReference type="Pfam" id="PF18701"/>
    </source>
</evidence>
<dbReference type="Pfam" id="PF17921">
    <property type="entry name" value="Integrase_H2C2"/>
    <property type="match status" value="1"/>
</dbReference>
<proteinExistence type="predicted"/>
<feature type="region of interest" description="Disordered" evidence="1">
    <location>
        <begin position="393"/>
        <end position="420"/>
    </location>
</feature>
<dbReference type="Proteomes" id="UP000050761">
    <property type="component" value="Unassembled WGS sequence"/>
</dbReference>
<dbReference type="Pfam" id="PF18701">
    <property type="entry name" value="DUF5641"/>
    <property type="match status" value="1"/>
</dbReference>